<dbReference type="PANTHER" id="PTHR22906">
    <property type="entry name" value="PROPERDIN"/>
    <property type="match status" value="1"/>
</dbReference>
<evidence type="ECO:0000313" key="8">
    <source>
        <dbReference type="EMBL" id="CAE7780912.1"/>
    </source>
</evidence>
<evidence type="ECO:0000256" key="2">
    <source>
        <dbReference type="ARBA" id="ARBA00022525"/>
    </source>
</evidence>
<evidence type="ECO:0000256" key="1">
    <source>
        <dbReference type="ARBA" id="ARBA00004613"/>
    </source>
</evidence>
<protein>
    <submittedName>
        <fullName evidence="8">HMCN1 protein</fullName>
    </submittedName>
</protein>
<accession>A0A812YKU8</accession>
<evidence type="ECO:0000256" key="3">
    <source>
        <dbReference type="ARBA" id="ARBA00022729"/>
    </source>
</evidence>
<dbReference type="SUPFAM" id="SSF82895">
    <property type="entry name" value="TSP-1 type 1 repeat"/>
    <property type="match status" value="1"/>
</dbReference>
<comment type="caution">
    <text evidence="8">The sequence shown here is derived from an EMBL/GenBank/DDBJ whole genome shotgun (WGS) entry which is preliminary data.</text>
</comment>
<dbReference type="InterPro" id="IPR036383">
    <property type="entry name" value="TSP1_rpt_sf"/>
</dbReference>
<feature type="region of interest" description="Disordered" evidence="6">
    <location>
        <begin position="21"/>
        <end position="57"/>
    </location>
</feature>
<feature type="compositionally biased region" description="Basic and acidic residues" evidence="6">
    <location>
        <begin position="36"/>
        <end position="45"/>
    </location>
</feature>
<keyword evidence="4" id="KW-0677">Repeat</keyword>
<evidence type="ECO:0000256" key="7">
    <source>
        <dbReference type="SAM" id="SignalP"/>
    </source>
</evidence>
<feature type="signal peptide" evidence="7">
    <location>
        <begin position="1"/>
        <end position="16"/>
    </location>
</feature>
<dbReference type="AlphaFoldDB" id="A0A812YKU8"/>
<dbReference type="Gene3D" id="2.20.100.10">
    <property type="entry name" value="Thrombospondin type-1 (TSP1) repeat"/>
    <property type="match status" value="1"/>
</dbReference>
<keyword evidence="3 7" id="KW-0732">Signal</keyword>
<evidence type="ECO:0000313" key="9">
    <source>
        <dbReference type="Proteomes" id="UP000649617"/>
    </source>
</evidence>
<keyword evidence="9" id="KW-1185">Reference proteome</keyword>
<comment type="subcellular location">
    <subcellularLocation>
        <location evidence="1">Secreted</location>
    </subcellularLocation>
</comment>
<dbReference type="EMBL" id="CAJNIZ010048059">
    <property type="protein sequence ID" value="CAE7780912.1"/>
    <property type="molecule type" value="Genomic_DNA"/>
</dbReference>
<dbReference type="InterPro" id="IPR052065">
    <property type="entry name" value="Compl_asym_regulator"/>
</dbReference>
<name>A0A812YKU8_SYMPI</name>
<dbReference type="PANTHER" id="PTHR22906:SF43">
    <property type="entry name" value="PROPERDIN"/>
    <property type="match status" value="1"/>
</dbReference>
<reference evidence="8" key="1">
    <citation type="submission" date="2021-02" db="EMBL/GenBank/DDBJ databases">
        <authorList>
            <person name="Dougan E. K."/>
            <person name="Rhodes N."/>
            <person name="Thang M."/>
            <person name="Chan C."/>
        </authorList>
    </citation>
    <scope>NUCLEOTIDE SEQUENCE</scope>
</reference>
<dbReference type="Pfam" id="PF00090">
    <property type="entry name" value="TSP_1"/>
    <property type="match status" value="1"/>
</dbReference>
<dbReference type="InterPro" id="IPR000884">
    <property type="entry name" value="TSP1_rpt"/>
</dbReference>
<evidence type="ECO:0000256" key="5">
    <source>
        <dbReference type="ARBA" id="ARBA00023157"/>
    </source>
</evidence>
<evidence type="ECO:0000256" key="6">
    <source>
        <dbReference type="SAM" id="MobiDB-lite"/>
    </source>
</evidence>
<keyword evidence="5" id="KW-1015">Disulfide bond</keyword>
<gene>
    <name evidence="8" type="primary">HMCN1</name>
    <name evidence="8" type="ORF">SPIL2461_LOCUS23201</name>
</gene>
<dbReference type="SMART" id="SM00209">
    <property type="entry name" value="TSP1"/>
    <property type="match status" value="2"/>
</dbReference>
<dbReference type="Proteomes" id="UP000649617">
    <property type="component" value="Unassembled WGS sequence"/>
</dbReference>
<keyword evidence="2" id="KW-0964">Secreted</keyword>
<proteinExistence type="predicted"/>
<evidence type="ECO:0000256" key="4">
    <source>
        <dbReference type="ARBA" id="ARBA00022737"/>
    </source>
</evidence>
<dbReference type="PROSITE" id="PS50092">
    <property type="entry name" value="TSP1"/>
    <property type="match status" value="1"/>
</dbReference>
<dbReference type="OrthoDB" id="6090599at2759"/>
<sequence length="299" mass="32741">MAAFVVAMLLLLQVRAEPVMRRSSVTESKRQPLMRSQKETKDAKVESTPPAQRSRQPIFTSLEETQPQAELDDCGLAPWSSWSICTKCGGRRVRTREALGVLAEYTSSDAPESKHRSDMKINFRSGDGHVRWSGQLLVKNAGRYAFRAEETLRSLQIGAALRAQNTSDGEWVRWLAKGAHSLQVEAEADQPIAGAKQLLQYRGPDTEGKLQEISTAALRHAVLGGVCQSRSVQSQPCPACSVDCAWGDWADWSACSRTCGHGSSERLRSVATRASQAGRACEGSSSEQQSCHLSACSFW</sequence>
<organism evidence="8 9">
    <name type="scientific">Symbiodinium pilosum</name>
    <name type="common">Dinoflagellate</name>
    <dbReference type="NCBI Taxonomy" id="2952"/>
    <lineage>
        <taxon>Eukaryota</taxon>
        <taxon>Sar</taxon>
        <taxon>Alveolata</taxon>
        <taxon>Dinophyceae</taxon>
        <taxon>Suessiales</taxon>
        <taxon>Symbiodiniaceae</taxon>
        <taxon>Symbiodinium</taxon>
    </lineage>
</organism>
<feature type="chain" id="PRO_5032706414" evidence="7">
    <location>
        <begin position="17"/>
        <end position="299"/>
    </location>
</feature>